<gene>
    <name evidence="2" type="ORF">IW261DRAFT_1612751</name>
</gene>
<feature type="region of interest" description="Disordered" evidence="1">
    <location>
        <begin position="1"/>
        <end position="20"/>
    </location>
</feature>
<evidence type="ECO:0000313" key="2">
    <source>
        <dbReference type="EMBL" id="KAK0468792.1"/>
    </source>
</evidence>
<reference evidence="2" key="1">
    <citation type="submission" date="2023-06" db="EMBL/GenBank/DDBJ databases">
        <authorList>
            <consortium name="Lawrence Berkeley National Laboratory"/>
            <person name="Ahrendt S."/>
            <person name="Sahu N."/>
            <person name="Indic B."/>
            <person name="Wong-Bajracharya J."/>
            <person name="Merenyi Z."/>
            <person name="Ke H.-M."/>
            <person name="Monk M."/>
            <person name="Kocsube S."/>
            <person name="Drula E."/>
            <person name="Lipzen A."/>
            <person name="Balint B."/>
            <person name="Henrissat B."/>
            <person name="Andreopoulos B."/>
            <person name="Martin F.M."/>
            <person name="Harder C.B."/>
            <person name="Rigling D."/>
            <person name="Ford K.L."/>
            <person name="Foster G.D."/>
            <person name="Pangilinan J."/>
            <person name="Papanicolaou A."/>
            <person name="Barry K."/>
            <person name="LaButti K."/>
            <person name="Viragh M."/>
            <person name="Koriabine M."/>
            <person name="Yan M."/>
            <person name="Riley R."/>
            <person name="Champramary S."/>
            <person name="Plett K.L."/>
            <person name="Tsai I.J."/>
            <person name="Slot J."/>
            <person name="Sipos G."/>
            <person name="Plett J."/>
            <person name="Nagy L.G."/>
            <person name="Grigoriev I.V."/>
        </authorList>
    </citation>
    <scope>NUCLEOTIDE SEQUENCE</scope>
    <source>
        <strain evidence="2">ICMP 16352</strain>
    </source>
</reference>
<name>A0AA39TSE1_9AGAR</name>
<organism evidence="2 3">
    <name type="scientific">Armillaria novae-zelandiae</name>
    <dbReference type="NCBI Taxonomy" id="153914"/>
    <lineage>
        <taxon>Eukaryota</taxon>
        <taxon>Fungi</taxon>
        <taxon>Dikarya</taxon>
        <taxon>Basidiomycota</taxon>
        <taxon>Agaricomycotina</taxon>
        <taxon>Agaricomycetes</taxon>
        <taxon>Agaricomycetidae</taxon>
        <taxon>Agaricales</taxon>
        <taxon>Marasmiineae</taxon>
        <taxon>Physalacriaceae</taxon>
        <taxon>Armillaria</taxon>
    </lineage>
</organism>
<dbReference type="Proteomes" id="UP001175227">
    <property type="component" value="Unassembled WGS sequence"/>
</dbReference>
<evidence type="ECO:0000256" key="1">
    <source>
        <dbReference type="SAM" id="MobiDB-lite"/>
    </source>
</evidence>
<evidence type="ECO:0000313" key="3">
    <source>
        <dbReference type="Proteomes" id="UP001175227"/>
    </source>
</evidence>
<dbReference type="AlphaFoldDB" id="A0AA39TSE1"/>
<accession>A0AA39TSE1</accession>
<proteinExistence type="predicted"/>
<sequence length="262" mass="27986">MSHPTSVFAPGPTFQAGPFTDTSFKTSHTLRFGYTEPKRRLGAQGPANGRALASFVPARPESPPPLPTSSWIDVQSPLTHALGLPIAAQAMPDIEGTGGFFMTKGGESKKLLLVMSSSQQTRGQKTRLNTHPGASLASMSSSSAIGALSAFYQDIEQTGTHVLGHVVLSPPISLGTGTQGYTEDYAIIEVDNDKIDRSTFQGNTIDLGTEIPRWEFTGKMPNTTFEDPMDRLLKLRGTMKSSCLPPEGAAKLSCRGGTCLER</sequence>
<protein>
    <submittedName>
        <fullName evidence="2">Uncharacterized protein</fullName>
    </submittedName>
</protein>
<keyword evidence="3" id="KW-1185">Reference proteome</keyword>
<comment type="caution">
    <text evidence="2">The sequence shown here is derived from an EMBL/GenBank/DDBJ whole genome shotgun (WGS) entry which is preliminary data.</text>
</comment>
<dbReference type="EMBL" id="JAUEPR010000066">
    <property type="protein sequence ID" value="KAK0468792.1"/>
    <property type="molecule type" value="Genomic_DNA"/>
</dbReference>